<dbReference type="Gene3D" id="3.40.50.1000">
    <property type="entry name" value="HAD superfamily/HAD-like"/>
    <property type="match status" value="1"/>
</dbReference>
<evidence type="ECO:0000256" key="3">
    <source>
        <dbReference type="ARBA" id="ARBA00022842"/>
    </source>
</evidence>
<gene>
    <name evidence="8" type="ORF">SAMN05660826_00656</name>
</gene>
<evidence type="ECO:0000256" key="2">
    <source>
        <dbReference type="ARBA" id="ARBA00022692"/>
    </source>
</evidence>
<proteinExistence type="predicted"/>
<dbReference type="NCBIfam" id="TIGR01494">
    <property type="entry name" value="ATPase_P-type"/>
    <property type="match status" value="1"/>
</dbReference>
<dbReference type="EMBL" id="FRCR01000003">
    <property type="protein sequence ID" value="SHM28051.1"/>
    <property type="molecule type" value="Genomic_DNA"/>
</dbReference>
<dbReference type="Gene3D" id="3.40.1110.10">
    <property type="entry name" value="Calcium-transporting ATPase, cytoplasmic domain N"/>
    <property type="match status" value="1"/>
</dbReference>
<dbReference type="SUPFAM" id="SSF81660">
    <property type="entry name" value="Metal cation-transporting ATPase, ATP-binding domain N"/>
    <property type="match status" value="1"/>
</dbReference>
<evidence type="ECO:0000313" key="8">
    <source>
        <dbReference type="EMBL" id="SHM28051.1"/>
    </source>
</evidence>
<keyword evidence="9" id="KW-1185">Reference proteome</keyword>
<keyword evidence="5 6" id="KW-0472">Membrane</keyword>
<organism evidence="8 9">
    <name type="scientific">Caldanaerovirga acetigignens</name>
    <dbReference type="NCBI Taxonomy" id="447595"/>
    <lineage>
        <taxon>Bacteria</taxon>
        <taxon>Bacillati</taxon>
        <taxon>Bacillota</taxon>
        <taxon>Clostridia</taxon>
        <taxon>Thermosediminibacterales</taxon>
        <taxon>Thermosediminibacteraceae</taxon>
        <taxon>Caldanaerovirga</taxon>
    </lineage>
</organism>
<keyword evidence="2 6" id="KW-0812">Transmembrane</keyword>
<evidence type="ECO:0000256" key="4">
    <source>
        <dbReference type="ARBA" id="ARBA00022989"/>
    </source>
</evidence>
<keyword evidence="3" id="KW-0460">Magnesium</keyword>
<comment type="subcellular location">
    <subcellularLocation>
        <location evidence="1">Membrane</location>
        <topology evidence="1">Multi-pass membrane protein</topology>
    </subcellularLocation>
</comment>
<feature type="transmembrane region" description="Helical" evidence="6">
    <location>
        <begin position="145"/>
        <end position="163"/>
    </location>
</feature>
<dbReference type="GO" id="GO:0005886">
    <property type="term" value="C:plasma membrane"/>
    <property type="evidence" value="ECO:0007669"/>
    <property type="project" value="TreeGrafter"/>
</dbReference>
<dbReference type="STRING" id="447595.SAMN05660826_00656"/>
<dbReference type="GO" id="GO:0005524">
    <property type="term" value="F:ATP binding"/>
    <property type="evidence" value="ECO:0007669"/>
    <property type="project" value="InterPro"/>
</dbReference>
<dbReference type="AlphaFoldDB" id="A0A1M7HHP4"/>
<feature type="domain" description="P-type ATPase A" evidence="7">
    <location>
        <begin position="14"/>
        <end position="119"/>
    </location>
</feature>
<keyword evidence="4 6" id="KW-1133">Transmembrane helix</keyword>
<dbReference type="OrthoDB" id="9760364at2"/>
<dbReference type="PANTHER" id="PTHR24093:SF506">
    <property type="entry name" value="CATION-TRANSPORTING ATPASE PMA1"/>
    <property type="match status" value="1"/>
</dbReference>
<dbReference type="PANTHER" id="PTHR24093">
    <property type="entry name" value="CATION TRANSPORTING ATPASE"/>
    <property type="match status" value="1"/>
</dbReference>
<feature type="transmembrane region" description="Helical" evidence="6">
    <location>
        <begin position="604"/>
        <end position="624"/>
    </location>
</feature>
<dbReference type="SUPFAM" id="SSF56784">
    <property type="entry name" value="HAD-like"/>
    <property type="match status" value="1"/>
</dbReference>
<sequence length="625" mass="70825">MKKRKNSRGEGFENIVKVMMGEEITLKNEEELNKGELVIFQTGDIIPADIVLLEANNLEMDEFDLTGEIKPVRKKATEKETVTTLERSNMVFRGTKVLRGSGKGIVLAAGEDTEYGKILIQASKTVIKTSGLLRYNFPLQLKQDIYLQILIIPALLWMLLYRANLEFILYLYLATNLWLIVFEHQVIFNYIILNISNRFLFKKGIFIRDFSVFDSLIDIDVVCFDKTGVITSRDMDVSGIIIGSQKIDIKSYTRKNEILTCVFNGFVLCNDLVFTEELFKLNPIDKALIHFAKEHGFSVEEIRKGYERVYELPFSSENRYMVAGYVDKINKNILFYAKGDPEVIFTKCNRYVTLFGEVKKIDGNFLLMIREVCNNALQKGSSVIAMALKTLDYFDNVDYDSESKEGYILLSLIILENLPRKEAGFVLRKLKEAGLRCLMLTGDITATAQRIAEEVGFKNTGKYLITGKDIEKMSISEVSLQSDDVELFTRLSPSQKGIVVEALKRKGHRVAMIGDGVNDVIALKLADISISFKEKSSVLAQKTSKVLINNDLRDVLQLIMTGKKIGNKIKITNYLRIIVQVLLLVLVYYISISVNVTKPLALNSLNVINFTMSAAFLIIIFFSII</sequence>
<evidence type="ECO:0000256" key="5">
    <source>
        <dbReference type="ARBA" id="ARBA00023136"/>
    </source>
</evidence>
<protein>
    <submittedName>
        <fullName evidence="8">ATPase, P-type (Transporting), HAD superfamily, subfamily IC</fullName>
    </submittedName>
</protein>
<dbReference type="GO" id="GO:0016887">
    <property type="term" value="F:ATP hydrolysis activity"/>
    <property type="evidence" value="ECO:0007669"/>
    <property type="project" value="InterPro"/>
</dbReference>
<evidence type="ECO:0000313" key="9">
    <source>
        <dbReference type="Proteomes" id="UP000184375"/>
    </source>
</evidence>
<dbReference type="InterPro" id="IPR001757">
    <property type="entry name" value="P_typ_ATPase"/>
</dbReference>
<dbReference type="Proteomes" id="UP000184375">
    <property type="component" value="Unassembled WGS sequence"/>
</dbReference>
<dbReference type="InterPro" id="IPR023299">
    <property type="entry name" value="ATPase_P-typ_cyto_dom_N"/>
</dbReference>
<dbReference type="Gene3D" id="2.70.150.10">
    <property type="entry name" value="Calcium-transporting ATPase, cytoplasmic transduction domain A"/>
    <property type="match status" value="1"/>
</dbReference>
<dbReference type="SUPFAM" id="SSF81653">
    <property type="entry name" value="Calcium ATPase, transduction domain A"/>
    <property type="match status" value="1"/>
</dbReference>
<evidence type="ECO:0000256" key="1">
    <source>
        <dbReference type="ARBA" id="ARBA00004141"/>
    </source>
</evidence>
<dbReference type="InterPro" id="IPR036412">
    <property type="entry name" value="HAD-like_sf"/>
</dbReference>
<reference evidence="9" key="1">
    <citation type="submission" date="2016-11" db="EMBL/GenBank/DDBJ databases">
        <authorList>
            <person name="Varghese N."/>
            <person name="Submissions S."/>
        </authorList>
    </citation>
    <scope>NUCLEOTIDE SEQUENCE [LARGE SCALE GENOMIC DNA]</scope>
    <source>
        <strain evidence="9">DSM 18802</strain>
    </source>
</reference>
<dbReference type="Pfam" id="PF13246">
    <property type="entry name" value="Cation_ATPase"/>
    <property type="match status" value="1"/>
</dbReference>
<dbReference type="Pfam" id="PF00122">
    <property type="entry name" value="E1-E2_ATPase"/>
    <property type="match status" value="1"/>
</dbReference>
<dbReference type="InterPro" id="IPR008250">
    <property type="entry name" value="ATPase_P-typ_transduc_dom_A_sf"/>
</dbReference>
<dbReference type="RefSeq" id="WP_073254607.1">
    <property type="nucleotide sequence ID" value="NZ_FRCR01000003.1"/>
</dbReference>
<feature type="transmembrane region" description="Helical" evidence="6">
    <location>
        <begin position="573"/>
        <end position="592"/>
    </location>
</feature>
<evidence type="ECO:0000256" key="6">
    <source>
        <dbReference type="SAM" id="Phobius"/>
    </source>
</evidence>
<dbReference type="PRINTS" id="PR00119">
    <property type="entry name" value="CATATPASE"/>
</dbReference>
<dbReference type="GO" id="GO:0005388">
    <property type="term" value="F:P-type calcium transporter activity"/>
    <property type="evidence" value="ECO:0007669"/>
    <property type="project" value="TreeGrafter"/>
</dbReference>
<evidence type="ECO:0000259" key="7">
    <source>
        <dbReference type="Pfam" id="PF00122"/>
    </source>
</evidence>
<accession>A0A1M7HHP4</accession>
<feature type="transmembrane region" description="Helical" evidence="6">
    <location>
        <begin position="169"/>
        <end position="193"/>
    </location>
</feature>
<name>A0A1M7HHP4_9FIRM</name>
<dbReference type="InterPro" id="IPR059000">
    <property type="entry name" value="ATPase_P-type_domA"/>
</dbReference>
<dbReference type="InterPro" id="IPR023214">
    <property type="entry name" value="HAD_sf"/>
</dbReference>